<dbReference type="KEGG" id="cbot:ATE48_04005"/>
<evidence type="ECO:0000313" key="4">
    <source>
        <dbReference type="EMBL" id="ANP45139.1"/>
    </source>
</evidence>
<dbReference type="Proteomes" id="UP000092498">
    <property type="component" value="Chromosome"/>
</dbReference>
<protein>
    <recommendedName>
        <fullName evidence="3">Ketoreductase domain-containing protein</fullName>
    </recommendedName>
</protein>
<dbReference type="InterPro" id="IPR002347">
    <property type="entry name" value="SDR_fam"/>
</dbReference>
<gene>
    <name evidence="4" type="ORF">ATE48_04005</name>
</gene>
<comment type="similarity">
    <text evidence="1">Belongs to the short-chain dehydrogenases/reductases (SDR) family.</text>
</comment>
<name>A0A1B1AF05_9PROT</name>
<evidence type="ECO:0000256" key="2">
    <source>
        <dbReference type="ARBA" id="ARBA00023002"/>
    </source>
</evidence>
<sequence>MTRFAGKVAVVTGGGTGIGRATCLTLANEGADIVVVSNVAAQAETVAREVASLGRTGVAKVVDVTDIEAVNALARDVDAQFGRADILVTCAGVMGARKLLTQTSAEEWRDTLEVNLNATFYCIKAFLPGMLARDVGRIITLSSASGKLPAALNGDYAASKHGVIGLTKTLALELGILEKHGVTANAICPGPIDTPMMDAITDHLAPAAKMGREDFRRVAVAKNAQRRLLDPEEVAHMVAYLASDQARGVTGQAMNVCGGLVLS</sequence>
<proteinExistence type="inferred from homology"/>
<dbReference type="InParanoid" id="A0A1B1AF05"/>
<dbReference type="PRINTS" id="PR00080">
    <property type="entry name" value="SDRFAMILY"/>
</dbReference>
<dbReference type="PROSITE" id="PS00061">
    <property type="entry name" value="ADH_SHORT"/>
    <property type="match status" value="1"/>
</dbReference>
<dbReference type="GO" id="GO:0016616">
    <property type="term" value="F:oxidoreductase activity, acting on the CH-OH group of donors, NAD or NADP as acceptor"/>
    <property type="evidence" value="ECO:0007669"/>
    <property type="project" value="TreeGrafter"/>
</dbReference>
<feature type="domain" description="Ketoreductase" evidence="3">
    <location>
        <begin position="7"/>
        <end position="195"/>
    </location>
</feature>
<dbReference type="PANTHER" id="PTHR42760:SF133">
    <property type="entry name" value="3-OXOACYL-[ACYL-CARRIER-PROTEIN] REDUCTASE"/>
    <property type="match status" value="1"/>
</dbReference>
<dbReference type="Pfam" id="PF13561">
    <property type="entry name" value="adh_short_C2"/>
    <property type="match status" value="1"/>
</dbReference>
<dbReference type="InterPro" id="IPR020904">
    <property type="entry name" value="Sc_DH/Rdtase_CS"/>
</dbReference>
<evidence type="ECO:0000256" key="1">
    <source>
        <dbReference type="ARBA" id="ARBA00006484"/>
    </source>
</evidence>
<dbReference type="InterPro" id="IPR036291">
    <property type="entry name" value="NAD(P)-bd_dom_sf"/>
</dbReference>
<dbReference type="Gene3D" id="3.40.50.720">
    <property type="entry name" value="NAD(P)-binding Rossmann-like Domain"/>
    <property type="match status" value="1"/>
</dbReference>
<dbReference type="SUPFAM" id="SSF51735">
    <property type="entry name" value="NAD(P)-binding Rossmann-fold domains"/>
    <property type="match status" value="1"/>
</dbReference>
<accession>A0A1B1AF05</accession>
<dbReference type="RefSeq" id="WP_066768044.1">
    <property type="nucleotide sequence ID" value="NZ_CP013244.1"/>
</dbReference>
<dbReference type="PRINTS" id="PR00081">
    <property type="entry name" value="GDHRDH"/>
</dbReference>
<dbReference type="InterPro" id="IPR057326">
    <property type="entry name" value="KR_dom"/>
</dbReference>
<organism evidence="4 5">
    <name type="scientific">Candidatus Viadribacter manganicus</name>
    <dbReference type="NCBI Taxonomy" id="1759059"/>
    <lineage>
        <taxon>Bacteria</taxon>
        <taxon>Pseudomonadati</taxon>
        <taxon>Pseudomonadota</taxon>
        <taxon>Alphaproteobacteria</taxon>
        <taxon>Hyphomonadales</taxon>
        <taxon>Hyphomonadaceae</taxon>
        <taxon>Candidatus Viadribacter</taxon>
    </lineage>
</organism>
<evidence type="ECO:0000259" key="3">
    <source>
        <dbReference type="SMART" id="SM00822"/>
    </source>
</evidence>
<dbReference type="PANTHER" id="PTHR42760">
    <property type="entry name" value="SHORT-CHAIN DEHYDROGENASES/REDUCTASES FAMILY MEMBER"/>
    <property type="match status" value="1"/>
</dbReference>
<dbReference type="SMART" id="SM00822">
    <property type="entry name" value="PKS_KR"/>
    <property type="match status" value="1"/>
</dbReference>
<dbReference type="STRING" id="1759059.ATE48_04005"/>
<reference evidence="4 5" key="1">
    <citation type="submission" date="2015-11" db="EMBL/GenBank/DDBJ databases">
        <title>Whole-Genome Sequence of Candidatus Oderbacter manganicum from the National Park Lower Oder Valley, Germany.</title>
        <authorList>
            <person name="Braun B."/>
            <person name="Liere K."/>
            <person name="Szewzyk U."/>
        </authorList>
    </citation>
    <scope>NUCLEOTIDE SEQUENCE [LARGE SCALE GENOMIC DNA]</scope>
    <source>
        <strain evidence="4 5">OTSz_A_272</strain>
    </source>
</reference>
<keyword evidence="2" id="KW-0560">Oxidoreductase</keyword>
<dbReference type="EMBL" id="CP013244">
    <property type="protein sequence ID" value="ANP45139.1"/>
    <property type="molecule type" value="Genomic_DNA"/>
</dbReference>
<keyword evidence="5" id="KW-1185">Reference proteome</keyword>
<evidence type="ECO:0000313" key="5">
    <source>
        <dbReference type="Proteomes" id="UP000092498"/>
    </source>
</evidence>
<dbReference type="AlphaFoldDB" id="A0A1B1AF05"/>
<dbReference type="FunFam" id="3.40.50.720:FF:000084">
    <property type="entry name" value="Short-chain dehydrogenase reductase"/>
    <property type="match status" value="1"/>
</dbReference>